<sequence>MGTKRPFDEDLQEFIKHPRHIDNGNKPDYFGEDKHLYETSQNGEGETNFFHAGEIRDKVAAEPDMVDKAFETSDPLPLVTGISGREEACGLGPAFFPNIFPEFFEVNMPRRQLVHYDDTYSSLLNISPRKEVPVGPEYQADVPEFDSESAKSYISNNGEHSFVGICVISDQEGEVKTAQVDCSCLDSGSIRCVQQHVSEARLNLKECLGHEIFIELGFGNMGEEVSSNWSEEEEQLFQDVVYSNPVSHGKRFWEQLSIAFPSRTKKEIVSYYFNVFILRRRAVQNRSHLLAIDSDDDEWWGPKRETFGATIEDEDFHVVEPFADHQGHDFSSEAGDEIGGAEGDDQRQTNEGSSTIIHDEKVITSENEQEKPLNLNKQEANSSGVRSESYLHWDPPYSTMGPTKGVDLLPTCSMIEEIFGSSKTSRGT</sequence>
<evidence type="ECO:0000259" key="2">
    <source>
        <dbReference type="PROSITE" id="PS50090"/>
    </source>
</evidence>
<feature type="compositionally biased region" description="Basic and acidic residues" evidence="1">
    <location>
        <begin position="357"/>
        <end position="371"/>
    </location>
</feature>
<accession>A0A2U1M7A7</accession>
<proteinExistence type="predicted"/>
<dbReference type="InterPro" id="IPR009057">
    <property type="entry name" value="Homeodomain-like_sf"/>
</dbReference>
<dbReference type="AlphaFoldDB" id="A0A2U1M7A7"/>
<dbReference type="Proteomes" id="UP000245207">
    <property type="component" value="Unassembled WGS sequence"/>
</dbReference>
<feature type="compositionally biased region" description="Polar residues" evidence="1">
    <location>
        <begin position="375"/>
        <end position="386"/>
    </location>
</feature>
<dbReference type="InterPro" id="IPR001005">
    <property type="entry name" value="SANT/Myb"/>
</dbReference>
<dbReference type="Pfam" id="PF00249">
    <property type="entry name" value="Myb_DNA-binding"/>
    <property type="match status" value="1"/>
</dbReference>
<evidence type="ECO:0000313" key="4">
    <source>
        <dbReference type="Proteomes" id="UP000245207"/>
    </source>
</evidence>
<evidence type="ECO:0000313" key="3">
    <source>
        <dbReference type="EMBL" id="PWA57138.1"/>
    </source>
</evidence>
<dbReference type="OrthoDB" id="1908944at2759"/>
<gene>
    <name evidence="3" type="ORF">CTI12_AA412650</name>
</gene>
<reference evidence="3 4" key="1">
    <citation type="journal article" date="2018" name="Mol. Plant">
        <title>The genome of Artemisia annua provides insight into the evolution of Asteraceae family and artemisinin biosynthesis.</title>
        <authorList>
            <person name="Shen Q."/>
            <person name="Zhang L."/>
            <person name="Liao Z."/>
            <person name="Wang S."/>
            <person name="Yan T."/>
            <person name="Shi P."/>
            <person name="Liu M."/>
            <person name="Fu X."/>
            <person name="Pan Q."/>
            <person name="Wang Y."/>
            <person name="Lv Z."/>
            <person name="Lu X."/>
            <person name="Zhang F."/>
            <person name="Jiang W."/>
            <person name="Ma Y."/>
            <person name="Chen M."/>
            <person name="Hao X."/>
            <person name="Li L."/>
            <person name="Tang Y."/>
            <person name="Lv G."/>
            <person name="Zhou Y."/>
            <person name="Sun X."/>
            <person name="Brodelius P.E."/>
            <person name="Rose J.K.C."/>
            <person name="Tang K."/>
        </authorList>
    </citation>
    <scope>NUCLEOTIDE SEQUENCE [LARGE SCALE GENOMIC DNA]</scope>
    <source>
        <strain evidence="4">cv. Huhao1</strain>
        <tissue evidence="3">Leaf</tissue>
    </source>
</reference>
<dbReference type="CDD" id="cd00167">
    <property type="entry name" value="SANT"/>
    <property type="match status" value="1"/>
</dbReference>
<feature type="region of interest" description="Disordered" evidence="1">
    <location>
        <begin position="326"/>
        <end position="387"/>
    </location>
</feature>
<dbReference type="SMART" id="SM00717">
    <property type="entry name" value="SANT"/>
    <property type="match status" value="1"/>
</dbReference>
<dbReference type="EMBL" id="PKPP01006251">
    <property type="protein sequence ID" value="PWA57138.1"/>
    <property type="molecule type" value="Genomic_DNA"/>
</dbReference>
<keyword evidence="4" id="KW-1185">Reference proteome</keyword>
<comment type="caution">
    <text evidence="3">The sequence shown here is derived from an EMBL/GenBank/DDBJ whole genome shotgun (WGS) entry which is preliminary data.</text>
</comment>
<organism evidence="3 4">
    <name type="scientific">Artemisia annua</name>
    <name type="common">Sweet wormwood</name>
    <dbReference type="NCBI Taxonomy" id="35608"/>
    <lineage>
        <taxon>Eukaryota</taxon>
        <taxon>Viridiplantae</taxon>
        <taxon>Streptophyta</taxon>
        <taxon>Embryophyta</taxon>
        <taxon>Tracheophyta</taxon>
        <taxon>Spermatophyta</taxon>
        <taxon>Magnoliopsida</taxon>
        <taxon>eudicotyledons</taxon>
        <taxon>Gunneridae</taxon>
        <taxon>Pentapetalae</taxon>
        <taxon>asterids</taxon>
        <taxon>campanulids</taxon>
        <taxon>Asterales</taxon>
        <taxon>Asteraceae</taxon>
        <taxon>Asteroideae</taxon>
        <taxon>Anthemideae</taxon>
        <taxon>Artemisiinae</taxon>
        <taxon>Artemisia</taxon>
    </lineage>
</organism>
<name>A0A2U1M7A7_ARTAN</name>
<dbReference type="PANTHER" id="PTHR46872">
    <property type="entry name" value="DNA BINDING PROTEIN"/>
    <property type="match status" value="1"/>
</dbReference>
<dbReference type="PANTHER" id="PTHR46872:SF11">
    <property type="entry name" value="TRANSCRIPTION FACTOR MYB FAMILY"/>
    <property type="match status" value="1"/>
</dbReference>
<dbReference type="PROSITE" id="PS50090">
    <property type="entry name" value="MYB_LIKE"/>
    <property type="match status" value="1"/>
</dbReference>
<feature type="domain" description="Myb-like" evidence="2">
    <location>
        <begin position="227"/>
        <end position="276"/>
    </location>
</feature>
<protein>
    <submittedName>
        <fullName evidence="3">ELM2 domain-containing protein</fullName>
    </submittedName>
</protein>
<dbReference type="SUPFAM" id="SSF46689">
    <property type="entry name" value="Homeodomain-like"/>
    <property type="match status" value="1"/>
</dbReference>
<dbReference type="Gene3D" id="1.10.10.60">
    <property type="entry name" value="Homeodomain-like"/>
    <property type="match status" value="1"/>
</dbReference>
<evidence type="ECO:0000256" key="1">
    <source>
        <dbReference type="SAM" id="MobiDB-lite"/>
    </source>
</evidence>